<dbReference type="RefSeq" id="WP_194030317.1">
    <property type="nucleotide sequence ID" value="NZ_JADEWZ010000022.1"/>
</dbReference>
<evidence type="ECO:0000313" key="2">
    <source>
        <dbReference type="Proteomes" id="UP000654482"/>
    </source>
</evidence>
<dbReference type="EMBL" id="JADEWZ010000022">
    <property type="protein sequence ID" value="MBE9117228.1"/>
    <property type="molecule type" value="Genomic_DNA"/>
</dbReference>
<keyword evidence="2" id="KW-1185">Reference proteome</keyword>
<sequence>MSTAKRFRESIHSCEHFEKFAFTSDDHDFYEYLKHQYNQIKNKRLTNEFVPNTELFLLSVGLFAFGQLDVAEDILDNIPSKSCPASHLASILNRLLPLPHNLSCYKTPNELREWLRIKYFYLKWSEIEERYILENFKIIPDISKGSNLKIFYYSNNLSNNQGLIVKIFKENNTNWEGQFQAGISGVSGVYQHPNKVDLIVASQGKIYIVDPENEELLELFGGNIYKLVEVICFRSIIFFEDSYILCYDSSGFLWRNTEINWKNVRDLKFEYDLLEGQFFSSQENSWTSFWLKIEKGKFNVGEFKIEDLLPKKQKHSWWPF</sequence>
<protein>
    <submittedName>
        <fullName evidence="1">Uncharacterized protein</fullName>
    </submittedName>
</protein>
<evidence type="ECO:0000313" key="1">
    <source>
        <dbReference type="EMBL" id="MBE9117228.1"/>
    </source>
</evidence>
<gene>
    <name evidence="1" type="ORF">IQ249_15110</name>
</gene>
<dbReference type="Proteomes" id="UP000654482">
    <property type="component" value="Unassembled WGS sequence"/>
</dbReference>
<dbReference type="AlphaFoldDB" id="A0A8J7DZB8"/>
<name>A0A8J7DZB8_9CYAN</name>
<proteinExistence type="predicted"/>
<accession>A0A8J7DZB8</accession>
<reference evidence="1" key="1">
    <citation type="submission" date="2020-10" db="EMBL/GenBank/DDBJ databases">
        <authorList>
            <person name="Castelo-Branco R."/>
            <person name="Eusebio N."/>
            <person name="Adriana R."/>
            <person name="Vieira A."/>
            <person name="Brugerolle De Fraissinette N."/>
            <person name="Rezende De Castro R."/>
            <person name="Schneider M.P."/>
            <person name="Vasconcelos V."/>
            <person name="Leao P.N."/>
        </authorList>
    </citation>
    <scope>NUCLEOTIDE SEQUENCE</scope>
    <source>
        <strain evidence="1">LEGE 07157</strain>
    </source>
</reference>
<organism evidence="1 2">
    <name type="scientific">Lusitaniella coriacea LEGE 07157</name>
    <dbReference type="NCBI Taxonomy" id="945747"/>
    <lineage>
        <taxon>Bacteria</taxon>
        <taxon>Bacillati</taxon>
        <taxon>Cyanobacteriota</taxon>
        <taxon>Cyanophyceae</taxon>
        <taxon>Spirulinales</taxon>
        <taxon>Lusitaniellaceae</taxon>
        <taxon>Lusitaniella</taxon>
    </lineage>
</organism>
<comment type="caution">
    <text evidence="1">The sequence shown here is derived from an EMBL/GenBank/DDBJ whole genome shotgun (WGS) entry which is preliminary data.</text>
</comment>